<dbReference type="CDD" id="cd02440">
    <property type="entry name" value="AdoMet_MTases"/>
    <property type="match status" value="1"/>
</dbReference>
<feature type="domain" description="Methyltransferase type 11" evidence="1">
    <location>
        <begin position="53"/>
        <end position="151"/>
    </location>
</feature>
<proteinExistence type="predicted"/>
<accession>A0A4Y2RCW2</accession>
<dbReference type="InterPro" id="IPR029063">
    <property type="entry name" value="SAM-dependent_MTases_sf"/>
</dbReference>
<dbReference type="Pfam" id="PF21107">
    <property type="entry name" value="STPRs"/>
    <property type="match status" value="1"/>
</dbReference>
<dbReference type="SUPFAM" id="SSF53335">
    <property type="entry name" value="S-adenosyl-L-methionine-dependent methyltransferases"/>
    <property type="match status" value="1"/>
</dbReference>
<dbReference type="InterPro" id="IPR048998">
    <property type="entry name" value="STPR"/>
</dbReference>
<evidence type="ECO:0000259" key="1">
    <source>
        <dbReference type="Pfam" id="PF08241"/>
    </source>
</evidence>
<evidence type="ECO:0000259" key="2">
    <source>
        <dbReference type="Pfam" id="PF21107"/>
    </source>
</evidence>
<evidence type="ECO:0000313" key="4">
    <source>
        <dbReference type="Proteomes" id="UP000499080"/>
    </source>
</evidence>
<dbReference type="Gene3D" id="3.40.50.150">
    <property type="entry name" value="Vaccinia Virus protein VP39"/>
    <property type="match status" value="1"/>
</dbReference>
<dbReference type="EMBL" id="BGPR01016604">
    <property type="protein sequence ID" value="GBN73577.1"/>
    <property type="molecule type" value="Genomic_DNA"/>
</dbReference>
<dbReference type="PANTHER" id="PTHR43861">
    <property type="entry name" value="TRANS-ACONITATE 2-METHYLTRANSFERASE-RELATED"/>
    <property type="match status" value="1"/>
</dbReference>
<dbReference type="GO" id="GO:0008757">
    <property type="term" value="F:S-adenosylmethionine-dependent methyltransferase activity"/>
    <property type="evidence" value="ECO:0007669"/>
    <property type="project" value="InterPro"/>
</dbReference>
<reference evidence="3 4" key="1">
    <citation type="journal article" date="2019" name="Sci. Rep.">
        <title>Orb-weaving spider Araneus ventricosus genome elucidates the spidroin gene catalogue.</title>
        <authorList>
            <person name="Kono N."/>
            <person name="Nakamura H."/>
            <person name="Ohtoshi R."/>
            <person name="Moran D.A.P."/>
            <person name="Shinohara A."/>
            <person name="Yoshida Y."/>
            <person name="Fujiwara M."/>
            <person name="Mori M."/>
            <person name="Tomita M."/>
            <person name="Arakawa K."/>
        </authorList>
    </citation>
    <scope>NUCLEOTIDE SEQUENCE [LARGE SCALE GENOMIC DNA]</scope>
</reference>
<evidence type="ECO:0000313" key="3">
    <source>
        <dbReference type="EMBL" id="GBN73577.1"/>
    </source>
</evidence>
<dbReference type="OrthoDB" id="8300214at2759"/>
<feature type="domain" description="STPR" evidence="2">
    <location>
        <begin position="186"/>
        <end position="228"/>
    </location>
</feature>
<organism evidence="3 4">
    <name type="scientific">Araneus ventricosus</name>
    <name type="common">Orbweaver spider</name>
    <name type="synonym">Epeira ventricosa</name>
    <dbReference type="NCBI Taxonomy" id="182803"/>
    <lineage>
        <taxon>Eukaryota</taxon>
        <taxon>Metazoa</taxon>
        <taxon>Ecdysozoa</taxon>
        <taxon>Arthropoda</taxon>
        <taxon>Chelicerata</taxon>
        <taxon>Arachnida</taxon>
        <taxon>Araneae</taxon>
        <taxon>Araneomorphae</taxon>
        <taxon>Entelegynae</taxon>
        <taxon>Araneoidea</taxon>
        <taxon>Araneidae</taxon>
        <taxon>Araneus</taxon>
    </lineage>
</organism>
<protein>
    <submittedName>
        <fullName evidence="3">Uncharacterized protein</fullName>
    </submittedName>
</protein>
<comment type="caution">
    <text evidence="3">The sequence shown here is derived from an EMBL/GenBank/DDBJ whole genome shotgun (WGS) entry which is preliminary data.</text>
</comment>
<dbReference type="Proteomes" id="UP000499080">
    <property type="component" value="Unassembled WGS sequence"/>
</dbReference>
<keyword evidence="4" id="KW-1185">Reference proteome</keyword>
<sequence>MLIYSLPGMSGIGVDPVLYSKYHHLQERDVNDFLLASASILNWGNLTNKVVMDVGCGPGNTSCSWFLAIFPAVKRVIAIDIQEEMISLAKILNPQQKIEFMVADISDETSVECWEGTINKVISTWCFQFIKDQQKAFRNVYNLLKPGGEAAILFEINSSYHACYQEITKSQKWNTIFEKLFKLFFEQRNRRLAVMGQRGQERRAEETDEQRNSRLSAMLQHARERRLNVIEGQNYHQIQTFYAARTVLYPIVEEHNCGEMGNLCLKCGGLYFRDEKNTRGIYTHCCHNGNIIEQASVYPVEMKGLMDGSDELSVHFKNNIRSYQCFNGCTDCTVYRERNVLLQNSWPNLSQDLSSTPS</sequence>
<dbReference type="PANTHER" id="PTHR43861:SF1">
    <property type="entry name" value="TRANS-ACONITATE 2-METHYLTRANSFERASE"/>
    <property type="match status" value="1"/>
</dbReference>
<name>A0A4Y2RCW2_ARAVE</name>
<dbReference type="AlphaFoldDB" id="A0A4Y2RCW2"/>
<dbReference type="InterPro" id="IPR013216">
    <property type="entry name" value="Methyltransf_11"/>
</dbReference>
<dbReference type="Pfam" id="PF08241">
    <property type="entry name" value="Methyltransf_11"/>
    <property type="match status" value="1"/>
</dbReference>
<gene>
    <name evidence="3" type="ORF">AVEN_273998_1</name>
</gene>